<dbReference type="SMART" id="SM00406">
    <property type="entry name" value="IGv"/>
    <property type="match status" value="1"/>
</dbReference>
<feature type="domain" description="Ig-like" evidence="4">
    <location>
        <begin position="135"/>
        <end position="228"/>
    </location>
</feature>
<keyword evidence="5" id="KW-1185">Reference proteome</keyword>
<dbReference type="Gene3D" id="2.60.40.10">
    <property type="entry name" value="Immunoglobulins"/>
    <property type="match status" value="2"/>
</dbReference>
<feature type="chain" id="PRO_5047237616" evidence="3">
    <location>
        <begin position="20"/>
        <end position="233"/>
    </location>
</feature>
<dbReference type="CDD" id="cd07699">
    <property type="entry name" value="IgC1_L"/>
    <property type="match status" value="1"/>
</dbReference>
<keyword evidence="3" id="KW-0732">Signal</keyword>
<dbReference type="InterPro" id="IPR003597">
    <property type="entry name" value="Ig_C1-set"/>
</dbReference>
<dbReference type="Pfam" id="PF07686">
    <property type="entry name" value="V-set"/>
    <property type="match status" value="1"/>
</dbReference>
<reference evidence="6" key="1">
    <citation type="submission" date="2025-08" db="UniProtKB">
        <authorList>
            <consortium name="RefSeq"/>
        </authorList>
    </citation>
    <scope>IDENTIFICATION</scope>
    <source>
        <tissue evidence="6">Liver</tissue>
    </source>
</reference>
<name>A0ABM2XWJ3_MESAU</name>
<evidence type="ECO:0000313" key="6">
    <source>
        <dbReference type="RefSeq" id="XP_040607052.1"/>
    </source>
</evidence>
<evidence type="ECO:0000313" key="5">
    <source>
        <dbReference type="Proteomes" id="UP000886700"/>
    </source>
</evidence>
<evidence type="ECO:0000256" key="1">
    <source>
        <dbReference type="ARBA" id="ARBA00023157"/>
    </source>
</evidence>
<dbReference type="SMART" id="SM00407">
    <property type="entry name" value="IGc1"/>
    <property type="match status" value="1"/>
</dbReference>
<protein>
    <submittedName>
        <fullName evidence="6">Ig lambda-1 chain V region S43 isoform X10</fullName>
    </submittedName>
</protein>
<organism evidence="5 6">
    <name type="scientific">Mesocricetus auratus</name>
    <name type="common">Golden hamster</name>
    <dbReference type="NCBI Taxonomy" id="10036"/>
    <lineage>
        <taxon>Eukaryota</taxon>
        <taxon>Metazoa</taxon>
        <taxon>Chordata</taxon>
        <taxon>Craniata</taxon>
        <taxon>Vertebrata</taxon>
        <taxon>Euteleostomi</taxon>
        <taxon>Mammalia</taxon>
        <taxon>Eutheria</taxon>
        <taxon>Euarchontoglires</taxon>
        <taxon>Glires</taxon>
        <taxon>Rodentia</taxon>
        <taxon>Myomorpha</taxon>
        <taxon>Muroidea</taxon>
        <taxon>Cricetidae</taxon>
        <taxon>Cricetinae</taxon>
        <taxon>Mesocricetus</taxon>
    </lineage>
</organism>
<dbReference type="PANTHER" id="PTHR19944">
    <property type="entry name" value="MHC CLASS II-RELATED"/>
    <property type="match status" value="1"/>
</dbReference>
<dbReference type="PANTHER" id="PTHR19944:SF98">
    <property type="entry name" value="IG-LIKE DOMAIN-CONTAINING PROTEIN"/>
    <property type="match status" value="1"/>
</dbReference>
<keyword evidence="2" id="KW-0393">Immunoglobulin domain</keyword>
<feature type="domain" description="Ig-like" evidence="4">
    <location>
        <begin position="20"/>
        <end position="109"/>
    </location>
</feature>
<dbReference type="InterPro" id="IPR003599">
    <property type="entry name" value="Ig_sub"/>
</dbReference>
<evidence type="ECO:0000256" key="2">
    <source>
        <dbReference type="ARBA" id="ARBA00023319"/>
    </source>
</evidence>
<proteinExistence type="predicted"/>
<evidence type="ECO:0000256" key="3">
    <source>
        <dbReference type="SAM" id="SignalP"/>
    </source>
</evidence>
<dbReference type="PROSITE" id="PS50835">
    <property type="entry name" value="IG_LIKE"/>
    <property type="match status" value="2"/>
</dbReference>
<dbReference type="InterPro" id="IPR036179">
    <property type="entry name" value="Ig-like_dom_sf"/>
</dbReference>
<dbReference type="SUPFAM" id="SSF48726">
    <property type="entry name" value="Immunoglobulin"/>
    <property type="match status" value="2"/>
</dbReference>
<dbReference type="Proteomes" id="UP000886700">
    <property type="component" value="Unplaced"/>
</dbReference>
<dbReference type="SMART" id="SM00409">
    <property type="entry name" value="IG"/>
    <property type="match status" value="1"/>
</dbReference>
<dbReference type="InterPro" id="IPR013783">
    <property type="entry name" value="Ig-like_fold"/>
</dbReference>
<dbReference type="InterPro" id="IPR013106">
    <property type="entry name" value="Ig_V-set"/>
</dbReference>
<sequence length="233" mass="24892">MAWISLVITLLAHCTGTIAQTVVIQESSLTTTPGETVTLTCGSSTGTVTSSNYANWVQEKSHQVPTSLIGSTNIRAPGVPARFSGSLLRDKAALTITGVQPEDEAVYYCALFYSDHWVFGGGTKVTVLGQPSAAPSVTLFPPSSEELKTNQATLVCMIKEFYPSDVKVTWESDGIPITQGVKTTQPSKRDNKYLATSFLTMTAEAWKSRNSISCQVTHGGTTVEKSLSPAACF</sequence>
<dbReference type="InterPro" id="IPR050160">
    <property type="entry name" value="MHC/Immunoglobulin"/>
</dbReference>
<evidence type="ECO:0000259" key="4">
    <source>
        <dbReference type="PROSITE" id="PS50835"/>
    </source>
</evidence>
<dbReference type="InterPro" id="IPR007110">
    <property type="entry name" value="Ig-like_dom"/>
</dbReference>
<gene>
    <name evidence="6" type="primary">LOC101839749</name>
</gene>
<feature type="signal peptide" evidence="3">
    <location>
        <begin position="1"/>
        <end position="19"/>
    </location>
</feature>
<dbReference type="Pfam" id="PF07654">
    <property type="entry name" value="C1-set"/>
    <property type="match status" value="1"/>
</dbReference>
<dbReference type="RefSeq" id="XP_040607052.1">
    <property type="nucleotide sequence ID" value="XM_040751118.1"/>
</dbReference>
<dbReference type="GeneID" id="101839749"/>
<keyword evidence="1" id="KW-1015">Disulfide bond</keyword>
<accession>A0ABM2XWJ3</accession>